<dbReference type="InterPro" id="IPR001610">
    <property type="entry name" value="PAC"/>
</dbReference>
<dbReference type="SMART" id="SM00086">
    <property type="entry name" value="PAC"/>
    <property type="match status" value="3"/>
</dbReference>
<feature type="compositionally biased region" description="Basic residues" evidence="6">
    <location>
        <begin position="118"/>
        <end position="135"/>
    </location>
</feature>
<dbReference type="EMBL" id="JAPDHZ010000003">
    <property type="protein sequence ID" value="MDG0792475.1"/>
    <property type="molecule type" value="Genomic_DNA"/>
</dbReference>
<dbReference type="GO" id="GO:0004673">
    <property type="term" value="F:protein histidine kinase activity"/>
    <property type="evidence" value="ECO:0007669"/>
    <property type="project" value="UniProtKB-EC"/>
</dbReference>
<dbReference type="InterPro" id="IPR052162">
    <property type="entry name" value="Sensor_kinase/Photoreceptor"/>
</dbReference>
<feature type="compositionally biased region" description="Polar residues" evidence="6">
    <location>
        <begin position="577"/>
        <end position="586"/>
    </location>
</feature>
<dbReference type="InterPro" id="IPR035965">
    <property type="entry name" value="PAS-like_dom_sf"/>
</dbReference>
<keyword evidence="3" id="KW-0597">Phosphoprotein</keyword>
<accession>A0A9X4KI86</accession>
<evidence type="ECO:0000313" key="9">
    <source>
        <dbReference type="EMBL" id="MDG0792475.1"/>
    </source>
</evidence>
<comment type="catalytic activity">
    <reaction evidence="1">
        <text>ATP + protein L-histidine = ADP + protein N-phospho-L-histidine.</text>
        <dbReference type="EC" id="2.7.13.3"/>
    </reaction>
</comment>
<keyword evidence="5" id="KW-0418">Kinase</keyword>
<dbReference type="PROSITE" id="PS50112">
    <property type="entry name" value="PAS"/>
    <property type="match status" value="3"/>
</dbReference>
<evidence type="ECO:0000256" key="2">
    <source>
        <dbReference type="ARBA" id="ARBA00012438"/>
    </source>
</evidence>
<dbReference type="Gene3D" id="3.30.70.270">
    <property type="match status" value="1"/>
</dbReference>
<dbReference type="CDD" id="cd00130">
    <property type="entry name" value="PAS"/>
    <property type="match status" value="4"/>
</dbReference>
<evidence type="ECO:0000256" key="6">
    <source>
        <dbReference type="SAM" id="MobiDB-lite"/>
    </source>
</evidence>
<dbReference type="Pfam" id="PF00989">
    <property type="entry name" value="PAS"/>
    <property type="match status" value="2"/>
</dbReference>
<feature type="domain" description="PAC" evidence="8">
    <location>
        <begin position="1"/>
        <end position="22"/>
    </location>
</feature>
<dbReference type="NCBIfam" id="TIGR00229">
    <property type="entry name" value="sensory_box"/>
    <property type="match status" value="4"/>
</dbReference>
<feature type="domain" description="PAS" evidence="7">
    <location>
        <begin position="23"/>
        <end position="93"/>
    </location>
</feature>
<evidence type="ECO:0000259" key="7">
    <source>
        <dbReference type="PROSITE" id="PS50112"/>
    </source>
</evidence>
<keyword evidence="10" id="KW-1185">Reference proteome</keyword>
<reference evidence="9 10" key="1">
    <citation type="submission" date="2022-10" db="EMBL/GenBank/DDBJ databases">
        <title>Comparative genomic analysis of Cohnella hashimotonis sp. nov., isolated from the International Space Station.</title>
        <authorList>
            <person name="Simpson A."/>
            <person name="Venkateswaran K."/>
        </authorList>
    </citation>
    <scope>NUCLEOTIDE SEQUENCE [LARGE SCALE GENOMIC DNA]</scope>
    <source>
        <strain evidence="9 10">DSM 18997</strain>
    </source>
</reference>
<feature type="domain" description="PAS" evidence="7">
    <location>
        <begin position="282"/>
        <end position="352"/>
    </location>
</feature>
<evidence type="ECO:0000256" key="5">
    <source>
        <dbReference type="ARBA" id="ARBA00022777"/>
    </source>
</evidence>
<organism evidence="9 10">
    <name type="scientific">Cohnella ginsengisoli</name>
    <dbReference type="NCBI Taxonomy" id="425004"/>
    <lineage>
        <taxon>Bacteria</taxon>
        <taxon>Bacillati</taxon>
        <taxon>Bacillota</taxon>
        <taxon>Bacilli</taxon>
        <taxon>Bacillales</taxon>
        <taxon>Paenibacillaceae</taxon>
        <taxon>Cohnella</taxon>
    </lineage>
</organism>
<gene>
    <name evidence="9" type="ORF">OMP38_17520</name>
</gene>
<evidence type="ECO:0000259" key="8">
    <source>
        <dbReference type="PROSITE" id="PS50113"/>
    </source>
</evidence>
<feature type="domain" description="PAC" evidence="8">
    <location>
        <begin position="357"/>
        <end position="407"/>
    </location>
</feature>
<dbReference type="PANTHER" id="PTHR43304:SF1">
    <property type="entry name" value="PAC DOMAIN-CONTAINING PROTEIN"/>
    <property type="match status" value="1"/>
</dbReference>
<feature type="region of interest" description="Disordered" evidence="6">
    <location>
        <begin position="118"/>
        <end position="149"/>
    </location>
</feature>
<dbReference type="InterPro" id="IPR013655">
    <property type="entry name" value="PAS_fold_3"/>
</dbReference>
<comment type="caution">
    <text evidence="9">The sequence shown here is derived from an EMBL/GenBank/DDBJ whole genome shotgun (WGS) entry which is preliminary data.</text>
</comment>
<dbReference type="GO" id="GO:0006355">
    <property type="term" value="P:regulation of DNA-templated transcription"/>
    <property type="evidence" value="ECO:0007669"/>
    <property type="project" value="InterPro"/>
</dbReference>
<feature type="domain" description="PAC" evidence="8">
    <location>
        <begin position="231"/>
        <end position="281"/>
    </location>
</feature>
<proteinExistence type="predicted"/>
<dbReference type="Proteomes" id="UP001153387">
    <property type="component" value="Unassembled WGS sequence"/>
</dbReference>
<dbReference type="Pfam" id="PF08447">
    <property type="entry name" value="PAS_3"/>
    <property type="match status" value="1"/>
</dbReference>
<sequence>MEVIGSAIDITERKRAEDALRQVYARYRLIAENSTDLISVLDAAGRMQYVSPSHALFLGISLDKLEGHTLSDLIHPEDRQHAIAFFDEMMKQKKAEPWRVQTQARGREMAVGRNRLHAGARRGRAGRTRHQRRTRYHAEETRGEAGMNPENDKLAQALREMEERYRRLVESSPEGIIVQREGTILYANPASLQYTGGANPVGDTIFDYLHPDYHDIVSQKAITPEIGRELPFREMKIVRPDGHVIDVEIGAMFIPYEGQPATMTMLRDISDRKRVEQELKESEERYRLLVEKSPEPIVVHTEGKLRYVNQAGIELLGLNVAEELIGRSVLDCVHPDDREASLERMQRLYKSEGSTEALLEQRIVRPDGTIVFVEVMGIGISYGGEPSAQMIFHNVTDRKKAEEALQRSEEKYRFIAENMHDVVGIWDVDGIAKYASPSIRTVLGYPPEHFEDKPVLNFAHPEDLPRTRQLLSDMRRTKETRALECRCEHRTAGWLWLEAKVTPVLDDRGRIIHFLAVARDITERKKLESRLTEMAYHDTLTGLPNRRFFLRTFAAGAFGREAEREKDGAHLPGLRSLQASQRYDGA</sequence>
<feature type="region of interest" description="Disordered" evidence="6">
    <location>
        <begin position="566"/>
        <end position="586"/>
    </location>
</feature>
<dbReference type="PANTHER" id="PTHR43304">
    <property type="entry name" value="PHYTOCHROME-LIKE PROTEIN CPH1"/>
    <property type="match status" value="1"/>
</dbReference>
<protein>
    <recommendedName>
        <fullName evidence="2">histidine kinase</fullName>
        <ecNumber evidence="2">2.7.13.3</ecNumber>
    </recommendedName>
</protein>
<evidence type="ECO:0000256" key="4">
    <source>
        <dbReference type="ARBA" id="ARBA00022679"/>
    </source>
</evidence>
<feature type="domain" description="PAC" evidence="8">
    <location>
        <begin position="481"/>
        <end position="533"/>
    </location>
</feature>
<dbReference type="InterPro" id="IPR000700">
    <property type="entry name" value="PAS-assoc_C"/>
</dbReference>
<feature type="domain" description="PAS" evidence="7">
    <location>
        <begin position="408"/>
        <end position="478"/>
    </location>
</feature>
<evidence type="ECO:0000313" key="10">
    <source>
        <dbReference type="Proteomes" id="UP001153387"/>
    </source>
</evidence>
<dbReference type="InterPro" id="IPR000014">
    <property type="entry name" value="PAS"/>
</dbReference>
<dbReference type="AlphaFoldDB" id="A0A9X4KI86"/>
<dbReference type="SMART" id="SM00091">
    <property type="entry name" value="PAS"/>
    <property type="match status" value="4"/>
</dbReference>
<dbReference type="EC" id="2.7.13.3" evidence="2"/>
<evidence type="ECO:0000256" key="1">
    <source>
        <dbReference type="ARBA" id="ARBA00000085"/>
    </source>
</evidence>
<dbReference type="Gene3D" id="3.30.450.20">
    <property type="entry name" value="PAS domain"/>
    <property type="match status" value="4"/>
</dbReference>
<dbReference type="PROSITE" id="PS50113">
    <property type="entry name" value="PAC"/>
    <property type="match status" value="4"/>
</dbReference>
<dbReference type="InterPro" id="IPR043128">
    <property type="entry name" value="Rev_trsase/Diguanyl_cyclase"/>
</dbReference>
<evidence type="ECO:0000256" key="3">
    <source>
        <dbReference type="ARBA" id="ARBA00022553"/>
    </source>
</evidence>
<dbReference type="InterPro" id="IPR013767">
    <property type="entry name" value="PAS_fold"/>
</dbReference>
<keyword evidence="4" id="KW-0808">Transferase</keyword>
<name>A0A9X4KI86_9BACL</name>
<dbReference type="SUPFAM" id="SSF55785">
    <property type="entry name" value="PYP-like sensor domain (PAS domain)"/>
    <property type="match status" value="4"/>
</dbReference>
<dbReference type="Pfam" id="PF13188">
    <property type="entry name" value="PAS_8"/>
    <property type="match status" value="1"/>
</dbReference>